<evidence type="ECO:0000259" key="3">
    <source>
        <dbReference type="Pfam" id="PF14349"/>
    </source>
</evidence>
<comment type="caution">
    <text evidence="4">The sequence shown here is derived from an EMBL/GenBank/DDBJ whole genome shotgun (WGS) entry which is preliminary data.</text>
</comment>
<keyword evidence="2" id="KW-1133">Transmembrane helix</keyword>
<name>A0A6L9LCC3_9BACT</name>
<feature type="compositionally biased region" description="Low complexity" evidence="1">
    <location>
        <begin position="48"/>
        <end position="69"/>
    </location>
</feature>
<reference evidence="4 5" key="1">
    <citation type="submission" date="2020-02" db="EMBL/GenBank/DDBJ databases">
        <title>Draft genome sequence of two Spirosoma agri KCTC 52727 and Spirosoma terrae KCTC 52035.</title>
        <authorList>
            <person name="Rojas J."/>
            <person name="Ambika Manirajan B."/>
            <person name="Suarez C."/>
            <person name="Ratering S."/>
            <person name="Schnell S."/>
        </authorList>
    </citation>
    <scope>NUCLEOTIDE SEQUENCE [LARGE SCALE GENOMIC DNA]</scope>
    <source>
        <strain evidence="4 5">KCTC 52035</strain>
    </source>
</reference>
<dbReference type="InterPro" id="IPR025684">
    <property type="entry name" value="SprA_N_dom"/>
</dbReference>
<feature type="region of interest" description="Disordered" evidence="1">
    <location>
        <begin position="156"/>
        <end position="212"/>
    </location>
</feature>
<feature type="compositionally biased region" description="Polar residues" evidence="1">
    <location>
        <begin position="157"/>
        <end position="183"/>
    </location>
</feature>
<dbReference type="Pfam" id="PF14349">
    <property type="entry name" value="SprA_N"/>
    <property type="match status" value="2"/>
</dbReference>
<feature type="domain" description="Gliding motility protein SprA N-terminal" evidence="3">
    <location>
        <begin position="260"/>
        <end position="523"/>
    </location>
</feature>
<proteinExistence type="predicted"/>
<organism evidence="4 5">
    <name type="scientific">Spirosoma terrae</name>
    <dbReference type="NCBI Taxonomy" id="1968276"/>
    <lineage>
        <taxon>Bacteria</taxon>
        <taxon>Pseudomonadati</taxon>
        <taxon>Bacteroidota</taxon>
        <taxon>Cytophagia</taxon>
        <taxon>Cytophagales</taxon>
        <taxon>Cytophagaceae</taxon>
        <taxon>Spirosoma</taxon>
    </lineage>
</organism>
<evidence type="ECO:0000313" key="4">
    <source>
        <dbReference type="EMBL" id="NDU97012.1"/>
    </source>
</evidence>
<evidence type="ECO:0000256" key="1">
    <source>
        <dbReference type="SAM" id="MobiDB-lite"/>
    </source>
</evidence>
<evidence type="ECO:0000256" key="2">
    <source>
        <dbReference type="SAM" id="Phobius"/>
    </source>
</evidence>
<dbReference type="NCBIfam" id="TIGR04189">
    <property type="entry name" value="surface_SprA"/>
    <property type="match status" value="1"/>
</dbReference>
<dbReference type="RefSeq" id="WP_163952026.1">
    <property type="nucleotide sequence ID" value="NZ_JAAFZH010000009.1"/>
</dbReference>
<sequence length="2562" mass="287872">MVNPYLVHNFLVNTCFLAVGRIVFVRNRTLILFLWIVLGTGLAMAQNQPNPAPARRGAAARRQQAAQDSARAEARRKAVIRADSIKQAIQNRTDSIRAARSANRRPTVNWPDRRATRFSERPSRSPFILRDPKGVSTDFLLDPSGQIGVSERVRTGVSLSGSPLPNNTPGRTTIGTPGSTTAVLPNAAVPGTTPPGMISPGTPMPGLALPPSQYGMPYRPSEAVPYSTYNELQNQRVGQSVMRDFSARTEGQSSLTGRGLIPKLDLPPVIDRLFGGSNVDFKPNGFVTLDFGYLYQFIDNPVLPVRQRRNGNFLFNEQISINFNGKIGEKLGVLANFDTKASFNFENALKVNYKPGGGLPAFGTGQGLPNLPNLPSTPNLPGIPGANGTLPGFTPQNESILQGLEVGNISWAVNSQLIPGVQNLFGVKSQLRFGKLNATVVLSQQRSRKQEIVLRGGTSNRPFEIRADQYDENRHFFLSQFFRNIYEQSLRSLPQVTSGINVTRIEVYVTNRTNTTASLRNIAGFQDLGEGNPYSKTNNNIQPFSGNGRTPASNDANGLYNKLTSNPNAAFRQVDQTNEGLTTTFSLAKGTDYDLLRGAKRLTETEYKLQSELGYISLVTPLRNDEILAVAFEYTYQGRRYKVGELTEDYQSRKDDEVLVLKLLKSATIRNNLQLPMWNLMMKNIYSLGTSQISRTGFQLRVVYKDDLTGIDNPNLQEGRLTQNRPLVQLFGMDRLNQQLDAQPDGNFDFVENITVDSRYGKIIFPILEPFGSYLNNQFGADEEALKAKYVFSQLYTTTLSDAQQLASKNKFFLKGAFQSSNGAEIQLPYGVNEQSVMVTAGGVSLSPGADYVFEAQTGRLRIINEGISNSGREIRISYEQPDLFQNQIRTLIGTRLDYALTKDISFGLTAMHMKETPAGFLTRVALGNEPVNNTILGLSANIRKDVPGLTRLLDKLPIVQTKELSTVQFTGEVAQLLPGTNPRARNESYLDDFEAARTIFDLTRQPIRWRLGATPQQFPQGSFQNPLESAYNRARMSVYSVDPTLYTPGSQGVVSNIDPDQVKRYVYERYFLPQELFPGRSVRPVQLPESILDVAYFPSERGMYNYNTNLDANGFLPNPKQNFGSVTRAIASDNDFDNANIENLTFWLMDPFVGGEAGRLRGITVPDSSKERGGKLFFNIGDISEDVMKDSRYTFENGFPIDSTVSARNPGTEQTVWGRVPTQQFVTNAFQSGGRDRQDVGLDGLGNAAERTRFQSYLNTIRPRVTNPVAMSAIEQDPAGDDFKFYLGEEADQQQSIVGRYKQYMGMENNSPENTSTNQFLTPASTTLPDIEDLNIDNTINDNEAYYEYELNLRPGQLEVGTNKYIIDKVTVQAPGAPGGVVTWYQFRIPIREPTRKVGSINGFKSMRFIRMYLTDFEQPVVLRFAELQMEANQYRKYTGDLNQRGLQEVPEPYDAQFTVSTVNIEENSSQQVSTTGGAKYMYTVPPGYVRDRDYTQVNTVELNEQSMRLSVTNLRDGDSRGAFRNTNFDLLFRERLKMFVHMHNPEDESGQVAAFVRLGTDYTDNYYEIEIPNLQATTRNLTGDPNDEALRQQVWPSANELDIAFEELVNLKARRNRQLTRQTALPFSDNSSNGRYRITVVGNPDLSSVQSIMIGVRNPKMANDGERAKSFTVWVDELRAYGYDQQAGIAAIGVANVKLADLATLTASGRLTTFGFGGVQTRIGDRARETTAEFGLSSAIAVDKLLPQNWGFRIPLYVNYDHRNINPHFDPLDPDMPLETSLATKAEGTERENYRKMVQDNTTRRGYNFSNVRKVKMNPNAKAHFYDFENFAFTYAYNDTKRTNILTQEYLQQQTRGGIAYTYSSQPKAFEPFRNKTAFEAPYLRWLKDFNLTPLPTLVSIRTDVDRSFIKTQLRSSDLTTNGIIPQFEKYFLFNRYYDLTWNLTRSLVLTYKAQANAIIDEPAGDINTKAKRDSIMNSIKNLGRMKNFVQDIRATYRLPLDKIPLLDWMAADALYGVGYQFQANSFGIADSSGVPFGNIIRNNRERGVTGRVDLIRLYNKIRYLRFANTPSPIRKNFARNPGDIEEIERGESKVLKNFTRALLTVRGINFSYTIQESTVLPGFLPTPRFFGVSPENAPGLGFVLGGQDYSIAQRAAQKGWLSPSIVQNTAFQQSRAKNFSARTTLEPFKDFRMQVEWRLTRSDAYQEYFRPSSLGGPFETQSPVRNGQFSMSFWSFRTAFIGLRSDNTSPIFDRFEEYRKYFVERLTNAASGSETKGKYTTTSQDVLIPAFFAAYSGQPKEKAQLSPFYSFPLPNWRVDYNGLSGLDFIRKKFSAFTITHSYTSNYSVGNFISNLEYGAAYVNLAVQNFAPGTVTNENGQVLPLYVNQLGQYMPLLAMSTITMSEKFAPMLGVQFQTKSRVTGRLEYNQSRDIALSLSNSQVAELSSKDLTASIGFTKQNIRIPFRINGAYKRLKNDLTFSCNVTFRDTRSIQRKLDAEQIITAGNVNFQLRPQVSYIVSRRLNLNFYFDRTFNDPLVSNQFRRATTAGGIQLKFNLAE</sequence>
<feature type="transmembrane region" description="Helical" evidence="2">
    <location>
        <begin position="6"/>
        <end position="24"/>
    </location>
</feature>
<evidence type="ECO:0000313" key="5">
    <source>
        <dbReference type="Proteomes" id="UP000474175"/>
    </source>
</evidence>
<gene>
    <name evidence="4" type="primary">sprA</name>
    <name evidence="4" type="ORF">GK108_19155</name>
</gene>
<dbReference type="EMBL" id="JAAFZH010000009">
    <property type="protein sequence ID" value="NDU97012.1"/>
    <property type="molecule type" value="Genomic_DNA"/>
</dbReference>
<dbReference type="Proteomes" id="UP000474175">
    <property type="component" value="Unassembled WGS sequence"/>
</dbReference>
<keyword evidence="5" id="KW-1185">Reference proteome</keyword>
<protein>
    <submittedName>
        <fullName evidence="4">Cell surface protein SprA</fullName>
    </submittedName>
</protein>
<keyword evidence="2" id="KW-0812">Transmembrane</keyword>
<keyword evidence="2" id="KW-0472">Membrane</keyword>
<feature type="domain" description="Gliding motility protein SprA N-terminal" evidence="3">
    <location>
        <begin position="1258"/>
        <end position="1784"/>
    </location>
</feature>
<accession>A0A6L9LCC3</accession>
<feature type="transmembrane region" description="Helical" evidence="2">
    <location>
        <begin position="29"/>
        <end position="46"/>
    </location>
</feature>
<dbReference type="InterPro" id="IPR026377">
    <property type="entry name" value="Cell_surface_SprA"/>
</dbReference>
<feature type="region of interest" description="Disordered" evidence="1">
    <location>
        <begin position="48"/>
        <end position="73"/>
    </location>
</feature>